<proteinExistence type="predicted"/>
<reference evidence="2" key="1">
    <citation type="submission" date="2023-04" db="EMBL/GenBank/DDBJ databases">
        <authorList>
            <consortium name="ELIXIR-Norway"/>
        </authorList>
    </citation>
    <scope>NUCLEOTIDE SEQUENCE [LARGE SCALE GENOMIC DNA]</scope>
</reference>
<feature type="region of interest" description="Disordered" evidence="1">
    <location>
        <begin position="148"/>
        <end position="175"/>
    </location>
</feature>
<feature type="region of interest" description="Disordered" evidence="1">
    <location>
        <begin position="1"/>
        <end position="28"/>
    </location>
</feature>
<sequence>MLFPLRPGATDPERPAPPSRTAMVRPAPRLLPRPRELCKSPGVGELGANWCAPWDALQGTPKVHPGHLGSGLQPRVFGLPGGYANSTGVRTLPSWEEGCGVPPRGSARRTCGLLLPPGLGIPRREMGPPLRCPRTVLCTLVFFPPSSRRCGEGSEEVGPPRRCSRPAEERDSDGDACGSYSALRLLINCFLSDAQGRRALLVAFLAPPPPPPHAPSSKAAKLGTRAEVTLGSQVLVACGMWLLPKYIVSKWGPGSPLFEQMG</sequence>
<keyword evidence="3" id="KW-1185">Reference proteome</keyword>
<name>A0ABN8ZFT0_RANTA</name>
<evidence type="ECO:0000313" key="2">
    <source>
        <dbReference type="EMBL" id="CAI9170729.1"/>
    </source>
</evidence>
<evidence type="ECO:0000313" key="3">
    <source>
        <dbReference type="Proteomes" id="UP001176941"/>
    </source>
</evidence>
<protein>
    <submittedName>
        <fullName evidence="2">Uncharacterized protein</fullName>
    </submittedName>
</protein>
<dbReference type="EMBL" id="OX459939">
    <property type="protein sequence ID" value="CAI9170729.1"/>
    <property type="molecule type" value="Genomic_DNA"/>
</dbReference>
<dbReference type="Proteomes" id="UP001176941">
    <property type="component" value="Chromosome 3"/>
</dbReference>
<evidence type="ECO:0000256" key="1">
    <source>
        <dbReference type="SAM" id="MobiDB-lite"/>
    </source>
</evidence>
<organism evidence="2 3">
    <name type="scientific">Rangifer tarandus platyrhynchus</name>
    <name type="common">Svalbard reindeer</name>
    <dbReference type="NCBI Taxonomy" id="3082113"/>
    <lineage>
        <taxon>Eukaryota</taxon>
        <taxon>Metazoa</taxon>
        <taxon>Chordata</taxon>
        <taxon>Craniata</taxon>
        <taxon>Vertebrata</taxon>
        <taxon>Euteleostomi</taxon>
        <taxon>Mammalia</taxon>
        <taxon>Eutheria</taxon>
        <taxon>Laurasiatheria</taxon>
        <taxon>Artiodactyla</taxon>
        <taxon>Ruminantia</taxon>
        <taxon>Pecora</taxon>
        <taxon>Cervidae</taxon>
        <taxon>Odocoileinae</taxon>
        <taxon>Rangifer</taxon>
    </lineage>
</organism>
<gene>
    <name evidence="2" type="ORF">MRATA1EN1_LOCUS19691</name>
</gene>
<accession>A0ABN8ZFT0</accession>